<name>A0ACB9PI21_BAUVA</name>
<evidence type="ECO:0000313" key="2">
    <source>
        <dbReference type="Proteomes" id="UP000828941"/>
    </source>
</evidence>
<comment type="caution">
    <text evidence="1">The sequence shown here is derived from an EMBL/GenBank/DDBJ whole genome shotgun (WGS) entry which is preliminary data.</text>
</comment>
<evidence type="ECO:0000313" key="1">
    <source>
        <dbReference type="EMBL" id="KAI4346205.1"/>
    </source>
</evidence>
<dbReference type="Proteomes" id="UP000828941">
    <property type="component" value="Chromosome 5"/>
</dbReference>
<sequence length="90" mass="10135">MDITNLPEECICRILSYTSPKEVCRSSLVHSAFRAAADSDSLWEQFLPLDCKEIISQSSSPCLNSLSKKRLFFQLCDHPVLAADNEMLIL</sequence>
<proteinExistence type="predicted"/>
<accession>A0ACB9PI21</accession>
<protein>
    <submittedName>
        <fullName evidence="1">Uncharacterized protein</fullName>
    </submittedName>
</protein>
<dbReference type="EMBL" id="CM039430">
    <property type="protein sequence ID" value="KAI4346205.1"/>
    <property type="molecule type" value="Genomic_DNA"/>
</dbReference>
<gene>
    <name evidence="1" type="ORF">L6164_013277</name>
</gene>
<reference evidence="1 2" key="1">
    <citation type="journal article" date="2022" name="DNA Res.">
        <title>Chromosomal-level genome assembly of the orchid tree Bauhinia variegata (Leguminosae; Cercidoideae) supports the allotetraploid origin hypothesis of Bauhinia.</title>
        <authorList>
            <person name="Zhong Y."/>
            <person name="Chen Y."/>
            <person name="Zheng D."/>
            <person name="Pang J."/>
            <person name="Liu Y."/>
            <person name="Luo S."/>
            <person name="Meng S."/>
            <person name="Qian L."/>
            <person name="Wei D."/>
            <person name="Dai S."/>
            <person name="Zhou R."/>
        </authorList>
    </citation>
    <scope>NUCLEOTIDE SEQUENCE [LARGE SCALE GENOMIC DNA]</scope>
    <source>
        <strain evidence="1">BV-YZ2020</strain>
    </source>
</reference>
<keyword evidence="2" id="KW-1185">Reference proteome</keyword>
<organism evidence="1 2">
    <name type="scientific">Bauhinia variegata</name>
    <name type="common">Purple orchid tree</name>
    <name type="synonym">Phanera variegata</name>
    <dbReference type="NCBI Taxonomy" id="167791"/>
    <lineage>
        <taxon>Eukaryota</taxon>
        <taxon>Viridiplantae</taxon>
        <taxon>Streptophyta</taxon>
        <taxon>Embryophyta</taxon>
        <taxon>Tracheophyta</taxon>
        <taxon>Spermatophyta</taxon>
        <taxon>Magnoliopsida</taxon>
        <taxon>eudicotyledons</taxon>
        <taxon>Gunneridae</taxon>
        <taxon>Pentapetalae</taxon>
        <taxon>rosids</taxon>
        <taxon>fabids</taxon>
        <taxon>Fabales</taxon>
        <taxon>Fabaceae</taxon>
        <taxon>Cercidoideae</taxon>
        <taxon>Cercideae</taxon>
        <taxon>Bauhiniinae</taxon>
        <taxon>Bauhinia</taxon>
    </lineage>
</organism>